<protein>
    <submittedName>
        <fullName evidence="2">Uncharacterized protein</fullName>
    </submittedName>
</protein>
<evidence type="ECO:0000313" key="3">
    <source>
        <dbReference type="Proteomes" id="UP001362999"/>
    </source>
</evidence>
<proteinExistence type="predicted"/>
<feature type="region of interest" description="Disordered" evidence="1">
    <location>
        <begin position="240"/>
        <end position="269"/>
    </location>
</feature>
<evidence type="ECO:0000256" key="1">
    <source>
        <dbReference type="SAM" id="MobiDB-lite"/>
    </source>
</evidence>
<evidence type="ECO:0000313" key="2">
    <source>
        <dbReference type="EMBL" id="KAK7013807.1"/>
    </source>
</evidence>
<gene>
    <name evidence="2" type="ORF">R3P38DRAFT_3277624</name>
</gene>
<dbReference type="AlphaFoldDB" id="A0AAW0ALR4"/>
<sequence length="289" mass="32966">MIDTKLPKKKGSEELRLPKYAELEIQLRRWWLKVKTKTGKPAITVTGANRQRFFSRHSVVDDDVALARLRTASGLRRGLRTALKVLRAWSLTPPYSSYQVKLEDDWANLFSRRRSGYTLILEDVYTTTSVLVSKLPSSTTVSLARSTFMVSNYKFRRHHAKSTMCLSMNHIYLVIRSHRAHLPWYAFAAYHQGTSLARRIARVRPFRFSVLRVSGAIHAPDPRRIYIHPNAPPPYRLTASGLRSLHPTPSPASLSRSYSLDDPSASPSPRAFPRRIQIYLNRLTAGADL</sequence>
<accession>A0AAW0ALR4</accession>
<dbReference type="EMBL" id="JAWWNJ010000058">
    <property type="protein sequence ID" value="KAK7013807.1"/>
    <property type="molecule type" value="Genomic_DNA"/>
</dbReference>
<keyword evidence="3" id="KW-1185">Reference proteome</keyword>
<organism evidence="2 3">
    <name type="scientific">Favolaschia claudopus</name>
    <dbReference type="NCBI Taxonomy" id="2862362"/>
    <lineage>
        <taxon>Eukaryota</taxon>
        <taxon>Fungi</taxon>
        <taxon>Dikarya</taxon>
        <taxon>Basidiomycota</taxon>
        <taxon>Agaricomycotina</taxon>
        <taxon>Agaricomycetes</taxon>
        <taxon>Agaricomycetidae</taxon>
        <taxon>Agaricales</taxon>
        <taxon>Marasmiineae</taxon>
        <taxon>Mycenaceae</taxon>
        <taxon>Favolaschia</taxon>
    </lineage>
</organism>
<reference evidence="2 3" key="1">
    <citation type="journal article" date="2024" name="J Genomics">
        <title>Draft genome sequencing and assembly of Favolaschia claudopus CIRM-BRFM 2984 isolated from oak limbs.</title>
        <authorList>
            <person name="Navarro D."/>
            <person name="Drula E."/>
            <person name="Chaduli D."/>
            <person name="Cazenave R."/>
            <person name="Ahrendt S."/>
            <person name="Wang J."/>
            <person name="Lipzen A."/>
            <person name="Daum C."/>
            <person name="Barry K."/>
            <person name="Grigoriev I.V."/>
            <person name="Favel A."/>
            <person name="Rosso M.N."/>
            <person name="Martin F."/>
        </authorList>
    </citation>
    <scope>NUCLEOTIDE SEQUENCE [LARGE SCALE GENOMIC DNA]</scope>
    <source>
        <strain evidence="2 3">CIRM-BRFM 2984</strain>
    </source>
</reference>
<name>A0AAW0ALR4_9AGAR</name>
<comment type="caution">
    <text evidence="2">The sequence shown here is derived from an EMBL/GenBank/DDBJ whole genome shotgun (WGS) entry which is preliminary data.</text>
</comment>
<dbReference type="Proteomes" id="UP001362999">
    <property type="component" value="Unassembled WGS sequence"/>
</dbReference>